<organism evidence="1 2">
    <name type="scientific">Catenaria anguillulae PL171</name>
    <dbReference type="NCBI Taxonomy" id="765915"/>
    <lineage>
        <taxon>Eukaryota</taxon>
        <taxon>Fungi</taxon>
        <taxon>Fungi incertae sedis</taxon>
        <taxon>Blastocladiomycota</taxon>
        <taxon>Blastocladiomycetes</taxon>
        <taxon>Blastocladiales</taxon>
        <taxon>Catenariaceae</taxon>
        <taxon>Catenaria</taxon>
    </lineage>
</organism>
<reference evidence="1 2" key="1">
    <citation type="submission" date="2016-07" db="EMBL/GenBank/DDBJ databases">
        <title>Pervasive Adenine N6-methylation of Active Genes in Fungi.</title>
        <authorList>
            <consortium name="DOE Joint Genome Institute"/>
            <person name="Mondo S.J."/>
            <person name="Dannebaum R.O."/>
            <person name="Kuo R.C."/>
            <person name="Labutti K."/>
            <person name="Haridas S."/>
            <person name="Kuo A."/>
            <person name="Salamov A."/>
            <person name="Ahrendt S.R."/>
            <person name="Lipzen A."/>
            <person name="Sullivan W."/>
            <person name="Andreopoulos W.B."/>
            <person name="Clum A."/>
            <person name="Lindquist E."/>
            <person name="Daum C."/>
            <person name="Ramamoorthy G.K."/>
            <person name="Gryganskyi A."/>
            <person name="Culley D."/>
            <person name="Magnuson J.K."/>
            <person name="James T.Y."/>
            <person name="O'Malley M.A."/>
            <person name="Stajich J.E."/>
            <person name="Spatafora J.W."/>
            <person name="Visel A."/>
            <person name="Grigoriev I.V."/>
        </authorList>
    </citation>
    <scope>NUCLEOTIDE SEQUENCE [LARGE SCALE GENOMIC DNA]</scope>
    <source>
        <strain evidence="1 2">PL171</strain>
    </source>
</reference>
<sequence>MFITNTRADDLLSLGADFLDPYVSSFSLCTSNLANGSLSTILFANDSMAKELISSGRMRQLVTDQAVVSNLELLGALQCALTSANPEFFDDIRDQLKDTGFIQLGYDHLDQVQSTPVAMPFLLTFDPDARGKLLDLYIQQCATVAPDLAASTIDDPAAFREFLTAICSFLFVSKPSDELQVRERLIREGDLLDILRISALEPSLRGYPIIFHVVDALCYDEALIPTVVAAFHLPLLSHWHSSILELISATKEILVTVRKQSVPVDDHSIMAAEELLVSTLVWFHHSFLRSLNPQVVQVLVEQQDGGLLQAVDCLKQLLELNVLDSKQRPYYSQDNPRALDLYYATNDSVGNEWSDALDEANAYISFNETHNVIYSIVSATCTALSHLSHFGMVSILVKHVHCQFGAMSDHTSSDLLRPRCLDILPLLPGILFNRGQNIRFFYQTALQAPLKVLDQYYKTLSFHYRVAAEQKYPVKSKDALAMLEGMNRVFVRNSTVDSVHWASMTGGVQTCARGSTVFNFSAHQQQVRGSHGVTGKGKYCYTVSFPEKAGITLGWTTNAGPLVWNQNLYMQEPTSNGEGAPQTVVINFEVAAAWKSGKFRNSVDYATANSFITCILDLDNGQFIYGVDQLPFRVVFSNLDRSQTWFPVIYPMSRSVIETNFSESIRESSGIPLGSAPISDLIRHPDARSPIPTASDSTDARREYLPITVDGLPLTPKALSKLVLRNYYETELTPSFTDPLLAVGFRQGLTYTLWVSTRQIELALQFALDDHVTAVEHSAQWCTWIPALIKYFGQNRSVSPPEAAFGVMFAEDGSVAGLVDVGSNDTAQAQIVVCGYAVREGCDLDSVEPTCSSPINFGVAILLDKKGSRLFTVTKGLAPIVKEGMFPLLLADGEEDFFTPLIINAFGVTLQVHMDVEAKEPWKLKGPLLQGRSDDDLVVWYENMETRR</sequence>
<evidence type="ECO:0000313" key="2">
    <source>
        <dbReference type="Proteomes" id="UP000193411"/>
    </source>
</evidence>
<dbReference type="InterPro" id="IPR043136">
    <property type="entry name" value="B30.2/SPRY_sf"/>
</dbReference>
<comment type="caution">
    <text evidence="1">The sequence shown here is derived from an EMBL/GenBank/DDBJ whole genome shotgun (WGS) entry which is preliminary data.</text>
</comment>
<keyword evidence="2" id="KW-1185">Reference proteome</keyword>
<dbReference type="InterPro" id="IPR013320">
    <property type="entry name" value="ConA-like_dom_sf"/>
</dbReference>
<dbReference type="EMBL" id="MCFL01000050">
    <property type="protein sequence ID" value="ORZ32146.1"/>
    <property type="molecule type" value="Genomic_DNA"/>
</dbReference>
<dbReference type="OrthoDB" id="258495at2759"/>
<dbReference type="Proteomes" id="UP000193411">
    <property type="component" value="Unassembled WGS sequence"/>
</dbReference>
<dbReference type="AlphaFoldDB" id="A0A1Y2HC51"/>
<dbReference type="SUPFAM" id="SSF49899">
    <property type="entry name" value="Concanavalin A-like lectins/glucanases"/>
    <property type="match status" value="1"/>
</dbReference>
<evidence type="ECO:0000313" key="1">
    <source>
        <dbReference type="EMBL" id="ORZ32146.1"/>
    </source>
</evidence>
<accession>A0A1Y2HC51</accession>
<protein>
    <recommendedName>
        <fullName evidence="3">B30.2/SPRY domain-containing protein</fullName>
    </recommendedName>
</protein>
<dbReference type="Gene3D" id="2.60.120.920">
    <property type="match status" value="1"/>
</dbReference>
<proteinExistence type="predicted"/>
<evidence type="ECO:0008006" key="3">
    <source>
        <dbReference type="Google" id="ProtNLM"/>
    </source>
</evidence>
<name>A0A1Y2HC51_9FUNG</name>
<gene>
    <name evidence="1" type="ORF">BCR44DRAFT_334107</name>
</gene>